<accession>A0A2P5FAI2</accession>
<organism evidence="1 2">
    <name type="scientific">Trema orientale</name>
    <name type="common">Charcoal tree</name>
    <name type="synonym">Celtis orientalis</name>
    <dbReference type="NCBI Taxonomy" id="63057"/>
    <lineage>
        <taxon>Eukaryota</taxon>
        <taxon>Viridiplantae</taxon>
        <taxon>Streptophyta</taxon>
        <taxon>Embryophyta</taxon>
        <taxon>Tracheophyta</taxon>
        <taxon>Spermatophyta</taxon>
        <taxon>Magnoliopsida</taxon>
        <taxon>eudicotyledons</taxon>
        <taxon>Gunneridae</taxon>
        <taxon>Pentapetalae</taxon>
        <taxon>rosids</taxon>
        <taxon>fabids</taxon>
        <taxon>Rosales</taxon>
        <taxon>Cannabaceae</taxon>
        <taxon>Trema</taxon>
    </lineage>
</organism>
<gene>
    <name evidence="1" type="ORF">TorRG33x02_093060</name>
</gene>
<evidence type="ECO:0000313" key="2">
    <source>
        <dbReference type="Proteomes" id="UP000237000"/>
    </source>
</evidence>
<comment type="caution">
    <text evidence="1">The sequence shown here is derived from an EMBL/GenBank/DDBJ whole genome shotgun (WGS) entry which is preliminary data.</text>
</comment>
<protein>
    <submittedName>
        <fullName evidence="1">Uncharacterized protein</fullName>
    </submittedName>
</protein>
<dbReference type="InParanoid" id="A0A2P5FAI2"/>
<sequence length="96" mass="11035">MLDAFARTYIGNECVLVFGKKNCCNSSSYQCRKGKITILISRRSFGDLRNDSIKFRALNSRLESVLSFYLSTFEFEHLKLFWAHVAPTISLFPMPS</sequence>
<reference evidence="2" key="1">
    <citation type="submission" date="2016-06" db="EMBL/GenBank/DDBJ databases">
        <title>Parallel loss of symbiosis genes in relatives of nitrogen-fixing non-legume Parasponia.</title>
        <authorList>
            <person name="Van Velzen R."/>
            <person name="Holmer R."/>
            <person name="Bu F."/>
            <person name="Rutten L."/>
            <person name="Van Zeijl A."/>
            <person name="Liu W."/>
            <person name="Santuari L."/>
            <person name="Cao Q."/>
            <person name="Sharma T."/>
            <person name="Shen D."/>
            <person name="Roswanjaya Y."/>
            <person name="Wardhani T."/>
            <person name="Kalhor M.S."/>
            <person name="Jansen J."/>
            <person name="Van den Hoogen J."/>
            <person name="Gungor B."/>
            <person name="Hartog M."/>
            <person name="Hontelez J."/>
            <person name="Verver J."/>
            <person name="Yang W.-C."/>
            <person name="Schijlen E."/>
            <person name="Repin R."/>
            <person name="Schilthuizen M."/>
            <person name="Schranz E."/>
            <person name="Heidstra R."/>
            <person name="Miyata K."/>
            <person name="Fedorova E."/>
            <person name="Kohlen W."/>
            <person name="Bisseling T."/>
            <person name="Smit S."/>
            <person name="Geurts R."/>
        </authorList>
    </citation>
    <scope>NUCLEOTIDE SEQUENCE [LARGE SCALE GENOMIC DNA]</scope>
    <source>
        <strain evidence="2">cv. RG33-2</strain>
    </source>
</reference>
<name>A0A2P5FAI2_TREOI</name>
<dbReference type="AlphaFoldDB" id="A0A2P5FAI2"/>
<proteinExistence type="predicted"/>
<dbReference type="Proteomes" id="UP000237000">
    <property type="component" value="Unassembled WGS sequence"/>
</dbReference>
<dbReference type="EMBL" id="JXTC01000048">
    <property type="protein sequence ID" value="PON94793.1"/>
    <property type="molecule type" value="Genomic_DNA"/>
</dbReference>
<keyword evidence="2" id="KW-1185">Reference proteome</keyword>
<evidence type="ECO:0000313" key="1">
    <source>
        <dbReference type="EMBL" id="PON94793.1"/>
    </source>
</evidence>